<feature type="domain" description="SAM-dependent MTase RsmB/NOP-type" evidence="15">
    <location>
        <begin position="168"/>
        <end position="430"/>
    </location>
</feature>
<dbReference type="CDD" id="cd02440">
    <property type="entry name" value="AdoMet_MTases"/>
    <property type="match status" value="1"/>
</dbReference>
<keyword evidence="5" id="KW-0963">Cytoplasm</keyword>
<comment type="similarity">
    <text evidence="3 14">Belongs to the class I-like SAM-binding methyltransferase superfamily. RsmB/NOP family.</text>
</comment>
<dbReference type="SUPFAM" id="SSF48013">
    <property type="entry name" value="NusB-like"/>
    <property type="match status" value="1"/>
</dbReference>
<feature type="binding site" evidence="14">
    <location>
        <begin position="259"/>
        <end position="265"/>
    </location>
    <ligand>
        <name>S-adenosyl-L-methionine</name>
        <dbReference type="ChEBI" id="CHEBI:59789"/>
    </ligand>
</feature>
<dbReference type="PRINTS" id="PR02008">
    <property type="entry name" value="RCMTFAMILY"/>
</dbReference>
<organism evidence="16 17">
    <name type="scientific">Anaerobranca californiensis DSM 14826</name>
    <dbReference type="NCBI Taxonomy" id="1120989"/>
    <lineage>
        <taxon>Bacteria</taxon>
        <taxon>Bacillati</taxon>
        <taxon>Bacillota</taxon>
        <taxon>Clostridia</taxon>
        <taxon>Eubacteriales</taxon>
        <taxon>Proteinivoracaceae</taxon>
        <taxon>Anaerobranca</taxon>
    </lineage>
</organism>
<evidence type="ECO:0000256" key="4">
    <source>
        <dbReference type="ARBA" id="ARBA00012140"/>
    </source>
</evidence>
<evidence type="ECO:0000313" key="16">
    <source>
        <dbReference type="EMBL" id="SHJ61190.1"/>
    </source>
</evidence>
<evidence type="ECO:0000256" key="3">
    <source>
        <dbReference type="ARBA" id="ARBA00007494"/>
    </source>
</evidence>
<dbReference type="Proteomes" id="UP000243547">
    <property type="component" value="Unassembled WGS sequence"/>
</dbReference>
<accession>A0A1M6KQI9</accession>
<keyword evidence="6" id="KW-0698">rRNA processing</keyword>
<keyword evidence="9 14" id="KW-0949">S-adenosyl-L-methionine</keyword>
<dbReference type="RefSeq" id="WP_072905500.1">
    <property type="nucleotide sequence ID" value="NZ_FRAI01000005.1"/>
</dbReference>
<evidence type="ECO:0000256" key="12">
    <source>
        <dbReference type="ARBA" id="ARBA00031088"/>
    </source>
</evidence>
<comment type="function">
    <text evidence="1">Specifically methylates the cytosine at position 967 (m5C967) of 16S rRNA.</text>
</comment>
<evidence type="ECO:0000256" key="11">
    <source>
        <dbReference type="ARBA" id="ARBA00030399"/>
    </source>
</evidence>
<evidence type="ECO:0000256" key="6">
    <source>
        <dbReference type="ARBA" id="ARBA00022552"/>
    </source>
</evidence>
<feature type="active site" description="Nucleophile" evidence="14">
    <location>
        <position position="382"/>
    </location>
</feature>
<evidence type="ECO:0000256" key="14">
    <source>
        <dbReference type="PROSITE-ProRule" id="PRU01023"/>
    </source>
</evidence>
<dbReference type="Pfam" id="PF22458">
    <property type="entry name" value="RsmF-B_ferredox"/>
    <property type="match status" value="1"/>
</dbReference>
<dbReference type="InterPro" id="IPR004573">
    <property type="entry name" value="rRNA_ssu_MeTfrase_B"/>
</dbReference>
<dbReference type="OrthoDB" id="9810297at2"/>
<evidence type="ECO:0000313" key="17">
    <source>
        <dbReference type="Proteomes" id="UP000243547"/>
    </source>
</evidence>
<keyword evidence="10 14" id="KW-0694">RNA-binding</keyword>
<comment type="catalytic activity">
    <reaction evidence="13">
        <text>cytidine(967) in 16S rRNA + S-adenosyl-L-methionine = 5-methylcytidine(967) in 16S rRNA + S-adenosyl-L-homocysteine + H(+)</text>
        <dbReference type="Rhea" id="RHEA:42748"/>
        <dbReference type="Rhea" id="RHEA-COMP:10219"/>
        <dbReference type="Rhea" id="RHEA-COMP:10220"/>
        <dbReference type="ChEBI" id="CHEBI:15378"/>
        <dbReference type="ChEBI" id="CHEBI:57856"/>
        <dbReference type="ChEBI" id="CHEBI:59789"/>
        <dbReference type="ChEBI" id="CHEBI:74483"/>
        <dbReference type="ChEBI" id="CHEBI:82748"/>
        <dbReference type="EC" id="2.1.1.176"/>
    </reaction>
</comment>
<reference evidence="17" key="1">
    <citation type="submission" date="2016-11" db="EMBL/GenBank/DDBJ databases">
        <authorList>
            <person name="Varghese N."/>
            <person name="Submissions S."/>
        </authorList>
    </citation>
    <scope>NUCLEOTIDE SEQUENCE [LARGE SCALE GENOMIC DNA]</scope>
    <source>
        <strain evidence="17">DSM 14826</strain>
    </source>
</reference>
<dbReference type="AlphaFoldDB" id="A0A1M6KQI9"/>
<dbReference type="InterPro" id="IPR006027">
    <property type="entry name" value="NusB_RsmB_TIM44"/>
</dbReference>
<feature type="binding site" evidence="14">
    <location>
        <position position="283"/>
    </location>
    <ligand>
        <name>S-adenosyl-L-methionine</name>
        <dbReference type="ChEBI" id="CHEBI:59789"/>
    </ligand>
</feature>
<dbReference type="NCBIfam" id="TIGR00563">
    <property type="entry name" value="rsmB"/>
    <property type="match status" value="1"/>
</dbReference>
<proteinExistence type="inferred from homology"/>
<dbReference type="InterPro" id="IPR001678">
    <property type="entry name" value="MeTrfase_RsmB-F_NOP2_dom"/>
</dbReference>
<feature type="binding site" evidence="14">
    <location>
        <position position="310"/>
    </location>
    <ligand>
        <name>S-adenosyl-L-methionine</name>
        <dbReference type="ChEBI" id="CHEBI:59789"/>
    </ligand>
</feature>
<dbReference type="GO" id="GO:0008649">
    <property type="term" value="F:rRNA methyltransferase activity"/>
    <property type="evidence" value="ECO:0007669"/>
    <property type="project" value="InterPro"/>
</dbReference>
<evidence type="ECO:0000256" key="13">
    <source>
        <dbReference type="ARBA" id="ARBA00047283"/>
    </source>
</evidence>
<gene>
    <name evidence="16" type="ORF">SAMN02745227_00215</name>
</gene>
<evidence type="ECO:0000256" key="1">
    <source>
        <dbReference type="ARBA" id="ARBA00002724"/>
    </source>
</evidence>
<dbReference type="GO" id="GO:0006355">
    <property type="term" value="P:regulation of DNA-templated transcription"/>
    <property type="evidence" value="ECO:0007669"/>
    <property type="project" value="InterPro"/>
</dbReference>
<dbReference type="FunFam" id="3.40.50.150:FF:000022">
    <property type="entry name" value="Ribosomal RNA small subunit methyltransferase B"/>
    <property type="match status" value="1"/>
</dbReference>
<dbReference type="PROSITE" id="PS01153">
    <property type="entry name" value="NOL1_NOP2_SUN"/>
    <property type="match status" value="1"/>
</dbReference>
<evidence type="ECO:0000256" key="8">
    <source>
        <dbReference type="ARBA" id="ARBA00022679"/>
    </source>
</evidence>
<dbReference type="InterPro" id="IPR018314">
    <property type="entry name" value="RsmB/NOL1/NOP2-like_CS"/>
</dbReference>
<dbReference type="InterPro" id="IPR035926">
    <property type="entry name" value="NusB-like_sf"/>
</dbReference>
<dbReference type="EMBL" id="FRAI01000005">
    <property type="protein sequence ID" value="SHJ61190.1"/>
    <property type="molecule type" value="Genomic_DNA"/>
</dbReference>
<dbReference type="PANTHER" id="PTHR22807:SF53">
    <property type="entry name" value="RIBOSOMAL RNA SMALL SUBUNIT METHYLTRANSFERASE B-RELATED"/>
    <property type="match status" value="1"/>
</dbReference>
<dbReference type="Pfam" id="PF01189">
    <property type="entry name" value="Methyltr_RsmB-F"/>
    <property type="match status" value="1"/>
</dbReference>
<dbReference type="PANTHER" id="PTHR22807">
    <property type="entry name" value="NOP2 YEAST -RELATED NOL1/NOP2/FMU SUN DOMAIN-CONTAINING"/>
    <property type="match status" value="1"/>
</dbReference>
<dbReference type="EC" id="2.1.1.176" evidence="4"/>
<protein>
    <recommendedName>
        <fullName evidence="4">16S rRNA (cytosine(967)-C(5))-methyltransferase</fullName>
        <ecNumber evidence="4">2.1.1.176</ecNumber>
    </recommendedName>
    <alternativeName>
        <fullName evidence="11">16S rRNA m5C967 methyltransferase</fullName>
    </alternativeName>
    <alternativeName>
        <fullName evidence="12">rRNA (cytosine-C(5)-)-methyltransferase RsmB</fullName>
    </alternativeName>
</protein>
<keyword evidence="17" id="KW-1185">Reference proteome</keyword>
<dbReference type="SUPFAM" id="SSF53335">
    <property type="entry name" value="S-adenosyl-L-methionine-dependent methyltransferases"/>
    <property type="match status" value="1"/>
</dbReference>
<evidence type="ECO:0000259" key="15">
    <source>
        <dbReference type="PROSITE" id="PS51686"/>
    </source>
</evidence>
<dbReference type="InterPro" id="IPR029063">
    <property type="entry name" value="SAM-dependent_MTases_sf"/>
</dbReference>
<evidence type="ECO:0000256" key="2">
    <source>
        <dbReference type="ARBA" id="ARBA00004496"/>
    </source>
</evidence>
<dbReference type="Pfam" id="PF01029">
    <property type="entry name" value="NusB"/>
    <property type="match status" value="1"/>
</dbReference>
<keyword evidence="7 14" id="KW-0489">Methyltransferase</keyword>
<dbReference type="GO" id="GO:0003723">
    <property type="term" value="F:RNA binding"/>
    <property type="evidence" value="ECO:0007669"/>
    <property type="project" value="UniProtKB-UniRule"/>
</dbReference>
<evidence type="ECO:0000256" key="9">
    <source>
        <dbReference type="ARBA" id="ARBA00022691"/>
    </source>
</evidence>
<comment type="subcellular location">
    <subcellularLocation>
        <location evidence="2">Cytoplasm</location>
    </subcellularLocation>
</comment>
<dbReference type="GO" id="GO:0005737">
    <property type="term" value="C:cytoplasm"/>
    <property type="evidence" value="ECO:0007669"/>
    <property type="project" value="UniProtKB-SubCell"/>
</dbReference>
<dbReference type="InterPro" id="IPR054728">
    <property type="entry name" value="RsmB-like_ferredoxin"/>
</dbReference>
<evidence type="ECO:0000256" key="5">
    <source>
        <dbReference type="ARBA" id="ARBA00022490"/>
    </source>
</evidence>
<sequence>MNIREHCLNALIMVEKDNAYSNLVVKEYINKYSFTTEDKGLFTNIVYGVVSHKKYLLFVLAKYIKRPHKQPFWLKNLLLLSVYQLLFLDIPHFAVVSEGVKIAKKRGGLTKGNFVNGVLRNVIRDKEKGIDIPKSNFGKYISIKYSFPEWMVEEFGKLFKDSIELESFCNSLNKPVPLTLRVNTLRISIEEFISKLKDLGIESDLSPICKNGILLEPKTPVSKIEDFLNSGLCVIQDQSSIRAVEILGPKKGEKVLDMCAAPGGKSTYIAQLMENHGEILSCDIHIHKLKLIEEAAEKLGINIITTMLLDGTEGVKQLGKEKFDKILLDAPCSGLGVISSKPDIKWNKKREDIKEIVKIQWKLLQNAGELLKVNGTLVYSTCTLTKEENEEIITNFLQTYPQFKLEEEIRLYPHIHKCHGFYVAKLKKLR</sequence>
<evidence type="ECO:0000256" key="10">
    <source>
        <dbReference type="ARBA" id="ARBA00022884"/>
    </source>
</evidence>
<dbReference type="InterPro" id="IPR049560">
    <property type="entry name" value="MeTrfase_RsmB-F_NOP2_cat"/>
</dbReference>
<evidence type="ECO:0000256" key="7">
    <source>
        <dbReference type="ARBA" id="ARBA00022603"/>
    </source>
</evidence>
<dbReference type="InterPro" id="IPR023267">
    <property type="entry name" value="RCMT"/>
</dbReference>
<feature type="binding site" evidence="14">
    <location>
        <position position="329"/>
    </location>
    <ligand>
        <name>S-adenosyl-L-methionine</name>
        <dbReference type="ChEBI" id="CHEBI:59789"/>
    </ligand>
</feature>
<dbReference type="PROSITE" id="PS51686">
    <property type="entry name" value="SAM_MT_RSMB_NOP"/>
    <property type="match status" value="1"/>
</dbReference>
<dbReference type="Gene3D" id="1.10.940.10">
    <property type="entry name" value="NusB-like"/>
    <property type="match status" value="1"/>
</dbReference>
<dbReference type="NCBIfam" id="NF011494">
    <property type="entry name" value="PRK14902.1"/>
    <property type="match status" value="1"/>
</dbReference>
<name>A0A1M6KQI9_9FIRM</name>
<dbReference type="STRING" id="1120989.SAMN02745227_00215"/>
<dbReference type="Gene3D" id="3.30.70.1170">
    <property type="entry name" value="Sun protein, domain 3"/>
    <property type="match status" value="1"/>
</dbReference>
<keyword evidence="8 14" id="KW-0808">Transferase</keyword>
<dbReference type="Gene3D" id="3.40.50.150">
    <property type="entry name" value="Vaccinia Virus protein VP39"/>
    <property type="match status" value="1"/>
</dbReference>